<dbReference type="AlphaFoldDB" id="A0A917TSM1"/>
<organism evidence="2 3">
    <name type="scientific">Paraliobacillus quinghaiensis</name>
    <dbReference type="NCBI Taxonomy" id="470815"/>
    <lineage>
        <taxon>Bacteria</taxon>
        <taxon>Bacillati</taxon>
        <taxon>Bacillota</taxon>
        <taxon>Bacilli</taxon>
        <taxon>Bacillales</taxon>
        <taxon>Bacillaceae</taxon>
        <taxon>Paraliobacillus</taxon>
    </lineage>
</organism>
<feature type="transmembrane region" description="Helical" evidence="1">
    <location>
        <begin position="31"/>
        <end position="50"/>
    </location>
</feature>
<keyword evidence="1" id="KW-0472">Membrane</keyword>
<sequence length="60" mass="6694">MKGNIQRSIMFILGGVVGLVIVSTLKDENYLTWNTILSVVIITIIGWFSGTKIKNLLKKD</sequence>
<accession>A0A917TSM1</accession>
<evidence type="ECO:0000256" key="1">
    <source>
        <dbReference type="SAM" id="Phobius"/>
    </source>
</evidence>
<dbReference type="Proteomes" id="UP000618460">
    <property type="component" value="Unassembled WGS sequence"/>
</dbReference>
<dbReference type="EMBL" id="BMLG01000011">
    <property type="protein sequence ID" value="GGM34544.1"/>
    <property type="molecule type" value="Genomic_DNA"/>
</dbReference>
<reference evidence="2" key="2">
    <citation type="submission" date="2020-09" db="EMBL/GenBank/DDBJ databases">
        <authorList>
            <person name="Sun Q."/>
            <person name="Zhou Y."/>
        </authorList>
    </citation>
    <scope>NUCLEOTIDE SEQUENCE</scope>
    <source>
        <strain evidence="2">CGMCC 1.6333</strain>
    </source>
</reference>
<keyword evidence="1" id="KW-1133">Transmembrane helix</keyword>
<dbReference type="OrthoDB" id="7843147at2"/>
<gene>
    <name evidence="2" type="ORF">GCM10011351_20620</name>
</gene>
<keyword evidence="1" id="KW-0812">Transmembrane</keyword>
<name>A0A917TSM1_9BACI</name>
<dbReference type="RefSeq" id="WP_117155496.1">
    <property type="nucleotide sequence ID" value="NZ_BMLG01000011.1"/>
</dbReference>
<evidence type="ECO:0000313" key="3">
    <source>
        <dbReference type="Proteomes" id="UP000618460"/>
    </source>
</evidence>
<proteinExistence type="predicted"/>
<keyword evidence="3" id="KW-1185">Reference proteome</keyword>
<feature type="transmembrane region" description="Helical" evidence="1">
    <location>
        <begin position="7"/>
        <end position="25"/>
    </location>
</feature>
<protein>
    <submittedName>
        <fullName evidence="2">Uncharacterized protein</fullName>
    </submittedName>
</protein>
<evidence type="ECO:0000313" key="2">
    <source>
        <dbReference type="EMBL" id="GGM34544.1"/>
    </source>
</evidence>
<comment type="caution">
    <text evidence="2">The sequence shown here is derived from an EMBL/GenBank/DDBJ whole genome shotgun (WGS) entry which is preliminary data.</text>
</comment>
<reference evidence="2" key="1">
    <citation type="journal article" date="2014" name="Int. J. Syst. Evol. Microbiol.">
        <title>Complete genome sequence of Corynebacterium casei LMG S-19264T (=DSM 44701T), isolated from a smear-ripened cheese.</title>
        <authorList>
            <consortium name="US DOE Joint Genome Institute (JGI-PGF)"/>
            <person name="Walter F."/>
            <person name="Albersmeier A."/>
            <person name="Kalinowski J."/>
            <person name="Ruckert C."/>
        </authorList>
    </citation>
    <scope>NUCLEOTIDE SEQUENCE</scope>
    <source>
        <strain evidence="2">CGMCC 1.6333</strain>
    </source>
</reference>